<dbReference type="EMBL" id="REGN01009038">
    <property type="protein sequence ID" value="RNA02127.1"/>
    <property type="molecule type" value="Genomic_DNA"/>
</dbReference>
<dbReference type="Proteomes" id="UP000276133">
    <property type="component" value="Unassembled WGS sequence"/>
</dbReference>
<keyword evidence="3" id="KW-1185">Reference proteome</keyword>
<reference evidence="2 3" key="1">
    <citation type="journal article" date="2018" name="Sci. Rep.">
        <title>Genomic signatures of local adaptation to the degree of environmental predictability in rotifers.</title>
        <authorList>
            <person name="Franch-Gras L."/>
            <person name="Hahn C."/>
            <person name="Garcia-Roger E.M."/>
            <person name="Carmona M.J."/>
            <person name="Serra M."/>
            <person name="Gomez A."/>
        </authorList>
    </citation>
    <scope>NUCLEOTIDE SEQUENCE [LARGE SCALE GENOMIC DNA]</scope>
    <source>
        <strain evidence="2">HYR1</strain>
    </source>
</reference>
<sequence length="153" mass="17611">MQPIRTLNRKCSLAERLKAIERTKIDYSDLAIPEEKEDEKCQNESNFLPDIPKTPVFQEDESTNDQSLLSTESSSKSMHTPVLPTELQKTKKSLKPSLNSVKTSIQIKRQSESETVNAEPKKQLIDHEEEEDNDYNDYNEDDNVFQDDTYGLT</sequence>
<feature type="compositionally biased region" description="Acidic residues" evidence="1">
    <location>
        <begin position="127"/>
        <end position="145"/>
    </location>
</feature>
<proteinExistence type="predicted"/>
<accession>A0A3M7PSJ9</accession>
<feature type="compositionally biased region" description="Polar residues" evidence="1">
    <location>
        <begin position="96"/>
        <end position="116"/>
    </location>
</feature>
<feature type="region of interest" description="Disordered" evidence="1">
    <location>
        <begin position="31"/>
        <end position="153"/>
    </location>
</feature>
<name>A0A3M7PSJ9_BRAPC</name>
<evidence type="ECO:0000256" key="1">
    <source>
        <dbReference type="SAM" id="MobiDB-lite"/>
    </source>
</evidence>
<evidence type="ECO:0000313" key="2">
    <source>
        <dbReference type="EMBL" id="RNA02127.1"/>
    </source>
</evidence>
<evidence type="ECO:0000313" key="3">
    <source>
        <dbReference type="Proteomes" id="UP000276133"/>
    </source>
</evidence>
<feature type="compositionally biased region" description="Low complexity" evidence="1">
    <location>
        <begin position="67"/>
        <end position="77"/>
    </location>
</feature>
<gene>
    <name evidence="2" type="ORF">BpHYR1_022052</name>
</gene>
<dbReference type="AlphaFoldDB" id="A0A3M7PSJ9"/>
<protein>
    <submittedName>
        <fullName evidence="2">Uncharacterized protein</fullName>
    </submittedName>
</protein>
<comment type="caution">
    <text evidence="2">The sequence shown here is derived from an EMBL/GenBank/DDBJ whole genome shotgun (WGS) entry which is preliminary data.</text>
</comment>
<organism evidence="2 3">
    <name type="scientific">Brachionus plicatilis</name>
    <name type="common">Marine rotifer</name>
    <name type="synonym">Brachionus muelleri</name>
    <dbReference type="NCBI Taxonomy" id="10195"/>
    <lineage>
        <taxon>Eukaryota</taxon>
        <taxon>Metazoa</taxon>
        <taxon>Spiralia</taxon>
        <taxon>Gnathifera</taxon>
        <taxon>Rotifera</taxon>
        <taxon>Eurotatoria</taxon>
        <taxon>Monogononta</taxon>
        <taxon>Pseudotrocha</taxon>
        <taxon>Ploima</taxon>
        <taxon>Brachionidae</taxon>
        <taxon>Brachionus</taxon>
    </lineage>
</organism>